<organism evidence="4 5">
    <name type="scientific">Thermoflavifilum aggregans</name>
    <dbReference type="NCBI Taxonomy" id="454188"/>
    <lineage>
        <taxon>Bacteria</taxon>
        <taxon>Pseudomonadati</taxon>
        <taxon>Bacteroidota</taxon>
        <taxon>Chitinophagia</taxon>
        <taxon>Chitinophagales</taxon>
        <taxon>Chitinophagaceae</taxon>
        <taxon>Thermoflavifilum</taxon>
    </lineage>
</organism>
<dbReference type="RefSeq" id="WP_157853885.1">
    <property type="nucleotide sequence ID" value="NZ_PGFG01000001.1"/>
</dbReference>
<accession>A0A2M9CX16</accession>
<dbReference type="PANTHER" id="PTHR30373:SF2">
    <property type="entry name" value="UPF0603 PROTEIN YGCG"/>
    <property type="match status" value="1"/>
</dbReference>
<dbReference type="PANTHER" id="PTHR30373">
    <property type="entry name" value="UPF0603 PROTEIN YGCG"/>
    <property type="match status" value="1"/>
</dbReference>
<dbReference type="Gene3D" id="3.10.310.50">
    <property type="match status" value="1"/>
</dbReference>
<feature type="chain" id="PRO_5014844786" description="TPM domain-containing protein" evidence="2">
    <location>
        <begin position="23"/>
        <end position="261"/>
    </location>
</feature>
<dbReference type="OrthoDB" id="9810918at2"/>
<dbReference type="EMBL" id="PGFG01000001">
    <property type="protein sequence ID" value="PJJ76451.1"/>
    <property type="molecule type" value="Genomic_DNA"/>
</dbReference>
<gene>
    <name evidence="4" type="ORF">BXY57_2071</name>
</gene>
<keyword evidence="5" id="KW-1185">Reference proteome</keyword>
<reference evidence="4 5" key="1">
    <citation type="submission" date="2017-11" db="EMBL/GenBank/DDBJ databases">
        <title>Genomic Encyclopedia of Archaeal and Bacterial Type Strains, Phase II (KMG-II): From Individual Species to Whole Genera.</title>
        <authorList>
            <person name="Goeker M."/>
        </authorList>
    </citation>
    <scope>NUCLEOTIDE SEQUENCE [LARGE SCALE GENOMIC DNA]</scope>
    <source>
        <strain evidence="4 5">DSM 27268</strain>
    </source>
</reference>
<dbReference type="Proteomes" id="UP000230000">
    <property type="component" value="Unassembled WGS sequence"/>
</dbReference>
<protein>
    <recommendedName>
        <fullName evidence="3">TPM domain-containing protein</fullName>
    </recommendedName>
</protein>
<evidence type="ECO:0000313" key="5">
    <source>
        <dbReference type="Proteomes" id="UP000230000"/>
    </source>
</evidence>
<comment type="caution">
    <text evidence="4">The sequence shown here is derived from an EMBL/GenBank/DDBJ whole genome shotgun (WGS) entry which is preliminary data.</text>
</comment>
<dbReference type="AlphaFoldDB" id="A0A2M9CX16"/>
<dbReference type="Pfam" id="PF04536">
    <property type="entry name" value="TPM_phosphatase"/>
    <property type="match status" value="1"/>
</dbReference>
<feature type="signal peptide" evidence="2">
    <location>
        <begin position="1"/>
        <end position="22"/>
    </location>
</feature>
<proteinExistence type="predicted"/>
<feature type="transmembrane region" description="Helical" evidence="1">
    <location>
        <begin position="183"/>
        <end position="201"/>
    </location>
</feature>
<evidence type="ECO:0000259" key="3">
    <source>
        <dbReference type="Pfam" id="PF04536"/>
    </source>
</evidence>
<evidence type="ECO:0000256" key="1">
    <source>
        <dbReference type="SAM" id="Phobius"/>
    </source>
</evidence>
<name>A0A2M9CX16_9BACT</name>
<sequence>MNKVLYWLGIVCFCVCSLSVWAQTGSILQHIPPRPNPPRLVNDLAGMLNPQQQQMLEQELDAYNDTTSTQIAVVIVPTVGPYDMMEYALAILRQWGVGTKAHNNGVVLLIAAQDHKAFIATGYGMEGVLPDATCKEIIDQELVPRFRQGQYFEGIQASIKAIMQAAAGEYQAQPRQDDQGQRAGNLIGLILVVLIILFILARMRGGRGGGGMISRGGYWMGPIIGGGFGGWGGGSGGGFGGGGFGGFGGGSGGGGGAGGSW</sequence>
<keyword evidence="1" id="KW-1133">Transmembrane helix</keyword>
<evidence type="ECO:0000256" key="2">
    <source>
        <dbReference type="SAM" id="SignalP"/>
    </source>
</evidence>
<keyword evidence="1" id="KW-0812">Transmembrane</keyword>
<dbReference type="InterPro" id="IPR007621">
    <property type="entry name" value="TPM_dom"/>
</dbReference>
<feature type="domain" description="TPM" evidence="3">
    <location>
        <begin position="41"/>
        <end position="164"/>
    </location>
</feature>
<evidence type="ECO:0000313" key="4">
    <source>
        <dbReference type="EMBL" id="PJJ76451.1"/>
    </source>
</evidence>
<keyword evidence="1" id="KW-0472">Membrane</keyword>
<keyword evidence="2" id="KW-0732">Signal</keyword>